<comment type="similarity">
    <text evidence="4">Belongs to the HSF family.</text>
</comment>
<keyword evidence="7" id="KW-0346">Stress response</keyword>
<dbReference type="SUPFAM" id="SSF46785">
    <property type="entry name" value="Winged helix' DNA-binding domain"/>
    <property type="match status" value="1"/>
</dbReference>
<keyword evidence="3" id="KW-0539">Nucleus</keyword>
<feature type="region of interest" description="Disordered" evidence="5">
    <location>
        <begin position="263"/>
        <end position="290"/>
    </location>
</feature>
<comment type="subcellular location">
    <subcellularLocation>
        <location evidence="1">Nucleus</location>
    </subcellularLocation>
</comment>
<dbReference type="Proteomes" id="UP000613580">
    <property type="component" value="Unassembled WGS sequence"/>
</dbReference>
<feature type="compositionally biased region" description="Low complexity" evidence="5">
    <location>
        <begin position="200"/>
        <end position="216"/>
    </location>
</feature>
<evidence type="ECO:0000256" key="5">
    <source>
        <dbReference type="SAM" id="MobiDB-lite"/>
    </source>
</evidence>
<gene>
    <name evidence="7" type="ORF">HMN09_00001800</name>
</gene>
<dbReference type="SMART" id="SM00415">
    <property type="entry name" value="HSF"/>
    <property type="match status" value="1"/>
</dbReference>
<dbReference type="Pfam" id="PF00447">
    <property type="entry name" value="HSF_DNA-bind"/>
    <property type="match status" value="1"/>
</dbReference>
<dbReference type="InterPro" id="IPR000232">
    <property type="entry name" value="HSF_DNA-bd"/>
</dbReference>
<evidence type="ECO:0000256" key="1">
    <source>
        <dbReference type="ARBA" id="ARBA00004123"/>
    </source>
</evidence>
<dbReference type="GO" id="GO:0005634">
    <property type="term" value="C:nucleus"/>
    <property type="evidence" value="ECO:0007669"/>
    <property type="project" value="UniProtKB-SubCell"/>
</dbReference>
<evidence type="ECO:0000256" key="2">
    <source>
        <dbReference type="ARBA" id="ARBA00023125"/>
    </source>
</evidence>
<dbReference type="Gene3D" id="1.10.10.10">
    <property type="entry name" value="Winged helix-like DNA-binding domain superfamily/Winged helix DNA-binding domain"/>
    <property type="match status" value="1"/>
</dbReference>
<evidence type="ECO:0000259" key="6">
    <source>
        <dbReference type="SMART" id="SM00415"/>
    </source>
</evidence>
<evidence type="ECO:0000313" key="8">
    <source>
        <dbReference type="Proteomes" id="UP000613580"/>
    </source>
</evidence>
<dbReference type="AlphaFoldDB" id="A0A8H6WM60"/>
<dbReference type="InterPro" id="IPR036390">
    <property type="entry name" value="WH_DNA-bd_sf"/>
</dbReference>
<feature type="compositionally biased region" description="Acidic residues" evidence="5">
    <location>
        <begin position="217"/>
        <end position="226"/>
    </location>
</feature>
<sequence>MPGPDRTKTHPARGPPCRRPTGVKGFMASLYNALNSDDPAVQNIIQWSTNGDSFTISDVRRLEDKLLSHENRRREGKPIIFWLNNFNSLRSRLNAYGFSVLQLSGGENASFICTHSRITRAWSKDDFEGHRAREEVKIESVDPSVPGPGHLPATGLDTILSLVEDSPKAFQLTASDSKPTHHEPSRPLSGFPFASVNVPSTSASASSGSDSASSSECDSDSDDDSDGDYKPGPLVPSTSTSRRFTRGAIFSTERIAFPIGRGPALAAPIPAADPEPLPVDAPRPSSPVEQSPAIEQNFLQQLME</sequence>
<evidence type="ECO:0000313" key="7">
    <source>
        <dbReference type="EMBL" id="KAF7322246.1"/>
    </source>
</evidence>
<name>A0A8H6WM60_MYCCL</name>
<dbReference type="InterPro" id="IPR036388">
    <property type="entry name" value="WH-like_DNA-bd_sf"/>
</dbReference>
<keyword evidence="2" id="KW-0238">DNA-binding</keyword>
<keyword evidence="8" id="KW-1185">Reference proteome</keyword>
<organism evidence="7 8">
    <name type="scientific">Mycena chlorophos</name>
    <name type="common">Agaric fungus</name>
    <name type="synonym">Agaricus chlorophos</name>
    <dbReference type="NCBI Taxonomy" id="658473"/>
    <lineage>
        <taxon>Eukaryota</taxon>
        <taxon>Fungi</taxon>
        <taxon>Dikarya</taxon>
        <taxon>Basidiomycota</taxon>
        <taxon>Agaricomycotina</taxon>
        <taxon>Agaricomycetes</taxon>
        <taxon>Agaricomycetidae</taxon>
        <taxon>Agaricales</taxon>
        <taxon>Marasmiineae</taxon>
        <taxon>Mycenaceae</taxon>
        <taxon>Mycena</taxon>
    </lineage>
</organism>
<evidence type="ECO:0000256" key="3">
    <source>
        <dbReference type="ARBA" id="ARBA00023242"/>
    </source>
</evidence>
<feature type="compositionally biased region" description="Pro residues" evidence="5">
    <location>
        <begin position="271"/>
        <end position="285"/>
    </location>
</feature>
<dbReference type="GO" id="GO:0043565">
    <property type="term" value="F:sequence-specific DNA binding"/>
    <property type="evidence" value="ECO:0007669"/>
    <property type="project" value="InterPro"/>
</dbReference>
<feature type="region of interest" description="Disordered" evidence="5">
    <location>
        <begin position="173"/>
        <end position="241"/>
    </location>
</feature>
<comment type="caution">
    <text evidence="7">The sequence shown here is derived from an EMBL/GenBank/DDBJ whole genome shotgun (WGS) entry which is preliminary data.</text>
</comment>
<reference evidence="7" key="1">
    <citation type="submission" date="2020-05" db="EMBL/GenBank/DDBJ databases">
        <title>Mycena genomes resolve the evolution of fungal bioluminescence.</title>
        <authorList>
            <person name="Tsai I.J."/>
        </authorList>
    </citation>
    <scope>NUCLEOTIDE SEQUENCE</scope>
    <source>
        <strain evidence="7">110903Hualien_Pintung</strain>
    </source>
</reference>
<accession>A0A8H6WM60</accession>
<feature type="domain" description="HSF-type DNA-binding" evidence="6">
    <location>
        <begin position="22"/>
        <end position="141"/>
    </location>
</feature>
<evidence type="ECO:0000256" key="4">
    <source>
        <dbReference type="RuleBase" id="RU004020"/>
    </source>
</evidence>
<dbReference type="EMBL" id="JACAZE010000001">
    <property type="protein sequence ID" value="KAF7322246.1"/>
    <property type="molecule type" value="Genomic_DNA"/>
</dbReference>
<proteinExistence type="inferred from homology"/>
<protein>
    <submittedName>
        <fullName evidence="7">Putative Heat shock transcriptional factor</fullName>
    </submittedName>
</protein>
<dbReference type="GO" id="GO:0003700">
    <property type="term" value="F:DNA-binding transcription factor activity"/>
    <property type="evidence" value="ECO:0007669"/>
    <property type="project" value="InterPro"/>
</dbReference>